<feature type="compositionally biased region" description="Basic residues" evidence="1">
    <location>
        <begin position="282"/>
        <end position="295"/>
    </location>
</feature>
<feature type="region of interest" description="Disordered" evidence="1">
    <location>
        <begin position="269"/>
        <end position="315"/>
    </location>
</feature>
<reference evidence="3" key="1">
    <citation type="journal article" date="2023" name="Mol. Phylogenet. Evol.">
        <title>Genome-scale phylogeny and comparative genomics of the fungal order Sordariales.</title>
        <authorList>
            <person name="Hensen N."/>
            <person name="Bonometti L."/>
            <person name="Westerberg I."/>
            <person name="Brannstrom I.O."/>
            <person name="Guillou S."/>
            <person name="Cros-Aarteil S."/>
            <person name="Calhoun S."/>
            <person name="Haridas S."/>
            <person name="Kuo A."/>
            <person name="Mondo S."/>
            <person name="Pangilinan J."/>
            <person name="Riley R."/>
            <person name="LaButti K."/>
            <person name="Andreopoulos B."/>
            <person name="Lipzen A."/>
            <person name="Chen C."/>
            <person name="Yan M."/>
            <person name="Daum C."/>
            <person name="Ng V."/>
            <person name="Clum A."/>
            <person name="Steindorff A."/>
            <person name="Ohm R.A."/>
            <person name="Martin F."/>
            <person name="Silar P."/>
            <person name="Natvig D.O."/>
            <person name="Lalanne C."/>
            <person name="Gautier V."/>
            <person name="Ament-Velasquez S.L."/>
            <person name="Kruys A."/>
            <person name="Hutchinson M.I."/>
            <person name="Powell A.J."/>
            <person name="Barry K."/>
            <person name="Miller A.N."/>
            <person name="Grigoriev I.V."/>
            <person name="Debuchy R."/>
            <person name="Gladieux P."/>
            <person name="Hiltunen Thoren M."/>
            <person name="Johannesson H."/>
        </authorList>
    </citation>
    <scope>NUCLEOTIDE SEQUENCE</scope>
    <source>
        <strain evidence="3">CBS 314.62</strain>
    </source>
</reference>
<dbReference type="SMART" id="SM00353">
    <property type="entry name" value="HLH"/>
    <property type="match status" value="1"/>
</dbReference>
<feature type="region of interest" description="Disordered" evidence="1">
    <location>
        <begin position="328"/>
        <end position="564"/>
    </location>
</feature>
<feature type="compositionally biased region" description="Basic and acidic residues" evidence="1">
    <location>
        <begin position="683"/>
        <end position="701"/>
    </location>
</feature>
<dbReference type="InterPro" id="IPR011598">
    <property type="entry name" value="bHLH_dom"/>
</dbReference>
<dbReference type="Pfam" id="PF00010">
    <property type="entry name" value="HLH"/>
    <property type="match status" value="1"/>
</dbReference>
<reference evidence="3" key="2">
    <citation type="submission" date="2023-06" db="EMBL/GenBank/DDBJ databases">
        <authorList>
            <consortium name="Lawrence Berkeley National Laboratory"/>
            <person name="Haridas S."/>
            <person name="Hensen N."/>
            <person name="Bonometti L."/>
            <person name="Westerberg I."/>
            <person name="Brannstrom I.O."/>
            <person name="Guillou S."/>
            <person name="Cros-Aarteil S."/>
            <person name="Calhoun S."/>
            <person name="Kuo A."/>
            <person name="Mondo S."/>
            <person name="Pangilinan J."/>
            <person name="Riley R."/>
            <person name="Labutti K."/>
            <person name="Andreopoulos B."/>
            <person name="Lipzen A."/>
            <person name="Chen C."/>
            <person name="Yanf M."/>
            <person name="Daum C."/>
            <person name="Ng V."/>
            <person name="Clum A."/>
            <person name="Steindorff A."/>
            <person name="Ohm R."/>
            <person name="Martin F."/>
            <person name="Silar P."/>
            <person name="Natvig D."/>
            <person name="Lalanne C."/>
            <person name="Gautier V."/>
            <person name="Ament-Velasquez S.L."/>
            <person name="Kruys A."/>
            <person name="Hutchinson M.I."/>
            <person name="Powell A.J."/>
            <person name="Barry K."/>
            <person name="Miller A.N."/>
            <person name="Grigoriev I.V."/>
            <person name="Debuchy R."/>
            <person name="Gladieux P."/>
            <person name="Thoren M.H."/>
            <person name="Johannesson H."/>
        </authorList>
    </citation>
    <scope>NUCLEOTIDE SEQUENCE</scope>
    <source>
        <strain evidence="3">CBS 314.62</strain>
    </source>
</reference>
<dbReference type="SUPFAM" id="SSF47459">
    <property type="entry name" value="HLH, helix-loop-helix DNA-binding domain"/>
    <property type="match status" value="1"/>
</dbReference>
<accession>A0AAE0XL51</accession>
<dbReference type="CDD" id="cd11392">
    <property type="entry name" value="bHLH_ScPHO4_like"/>
    <property type="match status" value="1"/>
</dbReference>
<feature type="compositionally biased region" description="Basic and acidic residues" evidence="1">
    <location>
        <begin position="631"/>
        <end position="642"/>
    </location>
</feature>
<evidence type="ECO:0000259" key="2">
    <source>
        <dbReference type="SMART" id="SM00353"/>
    </source>
</evidence>
<feature type="compositionally biased region" description="Polar residues" evidence="1">
    <location>
        <begin position="593"/>
        <end position="602"/>
    </location>
</feature>
<dbReference type="Gene3D" id="4.10.280.10">
    <property type="entry name" value="Helix-loop-helix DNA-binding domain"/>
    <property type="match status" value="1"/>
</dbReference>
<keyword evidence="3" id="KW-0238">DNA-binding</keyword>
<feature type="compositionally biased region" description="Polar residues" evidence="1">
    <location>
        <begin position="455"/>
        <end position="474"/>
    </location>
</feature>
<evidence type="ECO:0000313" key="4">
    <source>
        <dbReference type="Proteomes" id="UP001270362"/>
    </source>
</evidence>
<protein>
    <submittedName>
        <fullName evidence="3">Helix-loop-helix DNA-binding domain-containing protein</fullName>
    </submittedName>
</protein>
<sequence length="701" mass="75454">MAMMDSSTWNVSDQPMHPAGDDDFQQFLDMNGMGNLGDGISYDFQDFHNSASAQQMIQSQSPPQDQIDTPMSGTDAPMILSRADPTLQRQMPAITSAASYQSIPATMIPPPSPREVIVDSIDAQIQFLQQQKLQHQQRHIEEQHAFFAYQQNQMVPPTPQSLEMQPGANQYYVQNNQVDRQQQSQAMDYRYPRLKERQDMSFTPLVSPAVTPHETHFSVDAQFTVPGAYFSPLTSPALHAQHDHMAVFDQHMSTMTASSPREIDLGAAATTLPNPAPGNLAKKVRKNAAKARSKAGVKQSPINKPQRRKTATTPNMNALVLSELVESVEHNQDRQRQQSASRAHTSASSTAGATDSENGSVSPEALNDSGPVEMPPPPIPKPRSARPSPYIAPQNNNAPTVNPPQAARPGMPSPATPASLMKLSSPSSRTAAVRAGSQEPIDTEHIENFELPESANFSNSQATSTPLQAVQGISPSKAPRFLPLPPAATTKPAGSLSASQSPQLAPGSTSGTSTAGTRKTPLLMPKGSTSKKRGSVSSVHVSPALRPRISPNIKPLLPGGASAEDSASHLLATKSNYQRILEGSMVPGMSYPSELSTNLTSKRTSHKIAEQGRRNRINSALQEIATLLPRPPKDSKESRRSEEDGDGDGEDGKDKAGGAPNSKASTVELAIDYIKQLQQEVAEANRRADEAEKKLGMKAAD</sequence>
<evidence type="ECO:0000313" key="3">
    <source>
        <dbReference type="EMBL" id="KAK3695266.1"/>
    </source>
</evidence>
<gene>
    <name evidence="3" type="ORF">B0T22DRAFT_100277</name>
</gene>
<name>A0AAE0XL51_9PEZI</name>
<feature type="compositionally biased region" description="Low complexity" evidence="1">
    <location>
        <begin position="507"/>
        <end position="517"/>
    </location>
</feature>
<feature type="region of interest" description="Disordered" evidence="1">
    <location>
        <begin position="586"/>
        <end position="664"/>
    </location>
</feature>
<dbReference type="FunFam" id="4.10.280.10:FF:000099">
    <property type="entry name" value="Myc-family transcription factor"/>
    <property type="match status" value="1"/>
</dbReference>
<feature type="region of interest" description="Disordered" evidence="1">
    <location>
        <begin position="680"/>
        <end position="701"/>
    </location>
</feature>
<dbReference type="EMBL" id="JAULSO010000001">
    <property type="protein sequence ID" value="KAK3695266.1"/>
    <property type="molecule type" value="Genomic_DNA"/>
</dbReference>
<keyword evidence="4" id="KW-1185">Reference proteome</keyword>
<dbReference type="InterPro" id="IPR036638">
    <property type="entry name" value="HLH_DNA-bd_sf"/>
</dbReference>
<evidence type="ECO:0000256" key="1">
    <source>
        <dbReference type="SAM" id="MobiDB-lite"/>
    </source>
</evidence>
<comment type="caution">
    <text evidence="3">The sequence shown here is derived from an EMBL/GenBank/DDBJ whole genome shotgun (WGS) entry which is preliminary data.</text>
</comment>
<proteinExistence type="predicted"/>
<dbReference type="GO" id="GO:0046983">
    <property type="term" value="F:protein dimerization activity"/>
    <property type="evidence" value="ECO:0007669"/>
    <property type="project" value="InterPro"/>
</dbReference>
<feature type="domain" description="BHLH" evidence="2">
    <location>
        <begin position="607"/>
        <end position="683"/>
    </location>
</feature>
<feature type="compositionally biased region" description="Low complexity" evidence="1">
    <location>
        <begin position="337"/>
        <end position="354"/>
    </location>
</feature>
<dbReference type="AlphaFoldDB" id="A0AAE0XL51"/>
<dbReference type="Proteomes" id="UP001270362">
    <property type="component" value="Unassembled WGS sequence"/>
</dbReference>
<dbReference type="GO" id="GO:0003677">
    <property type="term" value="F:DNA binding"/>
    <property type="evidence" value="ECO:0007669"/>
    <property type="project" value="UniProtKB-KW"/>
</dbReference>
<organism evidence="3 4">
    <name type="scientific">Podospora appendiculata</name>
    <dbReference type="NCBI Taxonomy" id="314037"/>
    <lineage>
        <taxon>Eukaryota</taxon>
        <taxon>Fungi</taxon>
        <taxon>Dikarya</taxon>
        <taxon>Ascomycota</taxon>
        <taxon>Pezizomycotina</taxon>
        <taxon>Sordariomycetes</taxon>
        <taxon>Sordariomycetidae</taxon>
        <taxon>Sordariales</taxon>
        <taxon>Podosporaceae</taxon>
        <taxon>Podospora</taxon>
    </lineage>
</organism>